<dbReference type="SUPFAM" id="SSF47095">
    <property type="entry name" value="HMG-box"/>
    <property type="match status" value="1"/>
</dbReference>
<keyword evidence="1" id="KW-0805">Transcription regulation</keyword>
<evidence type="ECO:0000313" key="9">
    <source>
        <dbReference type="WBParaSite" id="HCON_00185610-00001"/>
    </source>
</evidence>
<dbReference type="OrthoDB" id="6247875at2759"/>
<dbReference type="Pfam" id="PF00505">
    <property type="entry name" value="HMG_box"/>
    <property type="match status" value="1"/>
</dbReference>
<feature type="compositionally biased region" description="Low complexity" evidence="6">
    <location>
        <begin position="56"/>
        <end position="86"/>
    </location>
</feature>
<reference evidence="9" key="1">
    <citation type="submission" date="2020-12" db="UniProtKB">
        <authorList>
            <consortium name="WormBaseParasite"/>
        </authorList>
    </citation>
    <scope>IDENTIFICATION</scope>
    <source>
        <strain evidence="9">MHco3</strain>
    </source>
</reference>
<dbReference type="SMART" id="SM00398">
    <property type="entry name" value="HMG"/>
    <property type="match status" value="1"/>
</dbReference>
<keyword evidence="8" id="KW-1185">Reference proteome</keyword>
<dbReference type="GO" id="GO:0005634">
    <property type="term" value="C:nucleus"/>
    <property type="evidence" value="ECO:0007669"/>
    <property type="project" value="UniProtKB-UniRule"/>
</dbReference>
<evidence type="ECO:0000256" key="6">
    <source>
        <dbReference type="SAM" id="MobiDB-lite"/>
    </source>
</evidence>
<evidence type="ECO:0000256" key="5">
    <source>
        <dbReference type="PROSITE-ProRule" id="PRU00267"/>
    </source>
</evidence>
<sequence>MSSRRKTNPTRLSDSELVHIVHNPSTSLSNSAEMIEHLVDHSKSRHIMITDEDMDSSPNPASSPPGASIKSSASSTSEHTSTSATTGVTDFPDILAQTEQGCTVLIDGNTLRELLNSFESHDGKLDLIQNVIRQLTTLKERLSSEELTKEDKEEQTDTFIKDDRSQQKMQSDSFDEMLLRQQMLIHQQNQQRILAMMTQPNLSLLFPGAHYEHLLGNGMINTGMPSLLHQNLTASLAAASATPKPKPEKVPDCPLNLTKVKTEEISKPSPVIPTLSTSPLTPSNILGRIPFGMPHNFASDSSAFTNHSPASSGKSTPGNGSLLSSLEPPTSVRTQAKSPNHIKRPMNAFMVWARDERRKILKAHPDMHNSNISKILGNRWKSMSNSEKQPYYEEQSRLSKLHMEQHPDYRYRPRPKRTCLVDGKKVRINEYKTMMKKKEPSWPEDQSISPTSQLDFAGLTGAALLADFAHHHQSHMLQTAE</sequence>
<dbReference type="WBParaSite" id="HCON_00185610-00001">
    <property type="protein sequence ID" value="HCON_00185610-00001"/>
    <property type="gene ID" value="HCON_00185610"/>
</dbReference>
<feature type="DNA-binding region" description="HMG box" evidence="5">
    <location>
        <begin position="342"/>
        <end position="410"/>
    </location>
</feature>
<feature type="region of interest" description="Disordered" evidence="6">
    <location>
        <begin position="51"/>
        <end position="88"/>
    </location>
</feature>
<dbReference type="OMA" id="AQTEHGC"/>
<dbReference type="FunFam" id="1.10.30.10:FF:000003">
    <property type="entry name" value="Putative transcription factor SOX-6"/>
    <property type="match status" value="1"/>
</dbReference>
<dbReference type="Gene3D" id="1.10.30.10">
    <property type="entry name" value="High mobility group box domain"/>
    <property type="match status" value="1"/>
</dbReference>
<feature type="region of interest" description="Disordered" evidence="6">
    <location>
        <begin position="300"/>
        <end position="343"/>
    </location>
</feature>
<dbReference type="GO" id="GO:0000978">
    <property type="term" value="F:RNA polymerase II cis-regulatory region sequence-specific DNA binding"/>
    <property type="evidence" value="ECO:0007669"/>
    <property type="project" value="TreeGrafter"/>
</dbReference>
<dbReference type="GO" id="GO:0045165">
    <property type="term" value="P:cell fate commitment"/>
    <property type="evidence" value="ECO:0007669"/>
    <property type="project" value="TreeGrafter"/>
</dbReference>
<dbReference type="PANTHER" id="PTHR45789">
    <property type="entry name" value="FI18025P1"/>
    <property type="match status" value="1"/>
</dbReference>
<evidence type="ECO:0000313" key="8">
    <source>
        <dbReference type="Proteomes" id="UP000025227"/>
    </source>
</evidence>
<dbReference type="CDD" id="cd22042">
    <property type="entry name" value="HMG-box_EGL13-like"/>
    <property type="match status" value="1"/>
</dbReference>
<feature type="compositionally biased region" description="Polar residues" evidence="6">
    <location>
        <begin position="300"/>
        <end position="338"/>
    </location>
</feature>
<dbReference type="PANTHER" id="PTHR45789:SF2">
    <property type="entry name" value="FI18025P1"/>
    <property type="match status" value="1"/>
</dbReference>
<evidence type="ECO:0000259" key="7">
    <source>
        <dbReference type="PROSITE" id="PS50118"/>
    </source>
</evidence>
<protein>
    <submittedName>
        <fullName evidence="9">HMG box domain-containing protein</fullName>
    </submittedName>
</protein>
<organism evidence="8 9">
    <name type="scientific">Haemonchus contortus</name>
    <name type="common">Barber pole worm</name>
    <dbReference type="NCBI Taxonomy" id="6289"/>
    <lineage>
        <taxon>Eukaryota</taxon>
        <taxon>Metazoa</taxon>
        <taxon>Ecdysozoa</taxon>
        <taxon>Nematoda</taxon>
        <taxon>Chromadorea</taxon>
        <taxon>Rhabditida</taxon>
        <taxon>Rhabditina</taxon>
        <taxon>Rhabditomorpha</taxon>
        <taxon>Strongyloidea</taxon>
        <taxon>Trichostrongylidae</taxon>
        <taxon>Haemonchus</taxon>
    </lineage>
</organism>
<dbReference type="InterPro" id="IPR051356">
    <property type="entry name" value="SOX/SOX-like_TF"/>
</dbReference>
<keyword evidence="4 5" id="KW-0539">Nucleus</keyword>
<dbReference type="InterPro" id="IPR036910">
    <property type="entry name" value="HMG_box_dom_sf"/>
</dbReference>
<dbReference type="InterPro" id="IPR009071">
    <property type="entry name" value="HMG_box_dom"/>
</dbReference>
<feature type="region of interest" description="Disordered" evidence="6">
    <location>
        <begin position="144"/>
        <end position="167"/>
    </location>
</feature>
<evidence type="ECO:0000256" key="2">
    <source>
        <dbReference type="ARBA" id="ARBA00023125"/>
    </source>
</evidence>
<dbReference type="AlphaFoldDB" id="A0A7I4Z3P5"/>
<name>A0A7I4Z3P5_HAECO</name>
<dbReference type="GO" id="GO:0000981">
    <property type="term" value="F:DNA-binding transcription factor activity, RNA polymerase II-specific"/>
    <property type="evidence" value="ECO:0007669"/>
    <property type="project" value="TreeGrafter"/>
</dbReference>
<keyword evidence="2 5" id="KW-0238">DNA-binding</keyword>
<accession>A0A7I4Z3P5</accession>
<dbReference type="PROSITE" id="PS50118">
    <property type="entry name" value="HMG_BOX_2"/>
    <property type="match status" value="1"/>
</dbReference>
<keyword evidence="3" id="KW-0804">Transcription</keyword>
<dbReference type="Proteomes" id="UP000025227">
    <property type="component" value="Unplaced"/>
</dbReference>
<evidence type="ECO:0000256" key="3">
    <source>
        <dbReference type="ARBA" id="ARBA00023163"/>
    </source>
</evidence>
<proteinExistence type="predicted"/>
<evidence type="ECO:0000256" key="1">
    <source>
        <dbReference type="ARBA" id="ARBA00023015"/>
    </source>
</evidence>
<evidence type="ECO:0000256" key="4">
    <source>
        <dbReference type="ARBA" id="ARBA00023242"/>
    </source>
</evidence>
<feature type="domain" description="HMG box" evidence="7">
    <location>
        <begin position="342"/>
        <end position="410"/>
    </location>
</feature>